<reference evidence="2 3" key="1">
    <citation type="submission" date="2020-08" db="EMBL/GenBank/DDBJ databases">
        <title>Bridging the membrane lipid divide: bacteria of the FCB group superphylum have the potential to synthesize archaeal ether lipids.</title>
        <authorList>
            <person name="Villanueva L."/>
            <person name="Von Meijenfeldt F.A.B."/>
            <person name="Westbye A.B."/>
            <person name="Yadav S."/>
            <person name="Hopmans E.C."/>
            <person name="Dutilh B.E."/>
            <person name="Sinninghe Damste J.S."/>
        </authorList>
    </citation>
    <scope>NUCLEOTIDE SEQUENCE [LARGE SCALE GENOMIC DNA]</scope>
    <source>
        <strain evidence="2">NIOZ-UU30</strain>
    </source>
</reference>
<feature type="domain" description="Glycosyl transferase family 1" evidence="1">
    <location>
        <begin position="236"/>
        <end position="399"/>
    </location>
</feature>
<evidence type="ECO:0000259" key="1">
    <source>
        <dbReference type="Pfam" id="PF00534"/>
    </source>
</evidence>
<gene>
    <name evidence="2" type="ORF">H8E23_01765</name>
</gene>
<protein>
    <submittedName>
        <fullName evidence="2">Glycosyltransferase family 4 protein</fullName>
    </submittedName>
</protein>
<dbReference type="InterPro" id="IPR001296">
    <property type="entry name" value="Glyco_trans_1"/>
</dbReference>
<dbReference type="PANTHER" id="PTHR12526">
    <property type="entry name" value="GLYCOSYLTRANSFERASE"/>
    <property type="match status" value="1"/>
</dbReference>
<dbReference type="EMBL" id="JACNJH010000065">
    <property type="protein sequence ID" value="MBC8360110.1"/>
    <property type="molecule type" value="Genomic_DNA"/>
</dbReference>
<evidence type="ECO:0000313" key="2">
    <source>
        <dbReference type="EMBL" id="MBC8360110.1"/>
    </source>
</evidence>
<sequence length="435" mass="49068">MKILIANYRYFISGGPERYMFNVIDALREQGNEIVPFSIHYTRNRSTPYAPYFVEPLGGRDEVFFRQQRMSPQTTIRTISRLFYARDVEIAVTKLAKKTKPQIAYVLHYLRKLSPSLLVGLKKAGIPIVVRLSDYAMLCPQAHCIRDGSPCELCAQGKLYPSMKYSCVQKSTVASLLNALATWYHRGMGFFDLIDKFVVTNEFMYEMMLNAGYSKSRLVCIPTFVDETVFHPTPDFSKSNYFVFSGRLEPIKGIEVLFRAFSLLRNKRPDLGFQLKLAGFGESRFLEQLKSRCKSLGLNDYVHFMGNLSTEDLSTLLAGALFSVVPSLWYENLPNTILESYACGTPVIASDIGSLSVCVSHGETGFLFQPNNPMELAKYLEKSLDNPDKMLGMGKTARNLALNKYSAKKHLSSLEELFQKLARKNDSGKNNGGHG</sequence>
<accession>A0A8J6TG70</accession>
<evidence type="ECO:0000313" key="3">
    <source>
        <dbReference type="Proteomes" id="UP000603434"/>
    </source>
</evidence>
<dbReference type="GO" id="GO:0016757">
    <property type="term" value="F:glycosyltransferase activity"/>
    <property type="evidence" value="ECO:0007669"/>
    <property type="project" value="InterPro"/>
</dbReference>
<dbReference type="CDD" id="cd03801">
    <property type="entry name" value="GT4_PimA-like"/>
    <property type="match status" value="1"/>
</dbReference>
<dbReference type="SUPFAM" id="SSF53756">
    <property type="entry name" value="UDP-Glycosyltransferase/glycogen phosphorylase"/>
    <property type="match status" value="1"/>
</dbReference>
<name>A0A8J6TG70_9BACT</name>
<dbReference type="PANTHER" id="PTHR12526:SF638">
    <property type="entry name" value="SPORE COAT PROTEIN SA"/>
    <property type="match status" value="1"/>
</dbReference>
<dbReference type="Gene3D" id="3.40.50.2000">
    <property type="entry name" value="Glycogen Phosphorylase B"/>
    <property type="match status" value="2"/>
</dbReference>
<dbReference type="AlphaFoldDB" id="A0A8J6TG70"/>
<dbReference type="Pfam" id="PF00534">
    <property type="entry name" value="Glycos_transf_1"/>
    <property type="match status" value="1"/>
</dbReference>
<comment type="caution">
    <text evidence="2">The sequence shown here is derived from an EMBL/GenBank/DDBJ whole genome shotgun (WGS) entry which is preliminary data.</text>
</comment>
<dbReference type="Proteomes" id="UP000603434">
    <property type="component" value="Unassembled WGS sequence"/>
</dbReference>
<proteinExistence type="predicted"/>
<organism evidence="2 3">
    <name type="scientific">Candidatus Desulfatibia profunda</name>
    <dbReference type="NCBI Taxonomy" id="2841695"/>
    <lineage>
        <taxon>Bacteria</taxon>
        <taxon>Pseudomonadati</taxon>
        <taxon>Thermodesulfobacteriota</taxon>
        <taxon>Desulfobacteria</taxon>
        <taxon>Desulfobacterales</taxon>
        <taxon>Desulfobacterales incertae sedis</taxon>
        <taxon>Candidatus Desulfatibia</taxon>
    </lineage>
</organism>